<dbReference type="EMBL" id="WOEY01000152">
    <property type="protein sequence ID" value="NPT47009.1"/>
    <property type="molecule type" value="Genomic_DNA"/>
</dbReference>
<reference evidence="1 2" key="1">
    <citation type="submission" date="2019-11" db="EMBL/GenBank/DDBJ databases">
        <title>Metabolism of dissolved organic matter in forest soils.</title>
        <authorList>
            <person name="Cyle K.T."/>
            <person name="Wilhelm R.C."/>
            <person name="Martinez C.E."/>
        </authorList>
    </citation>
    <scope>NUCLEOTIDE SEQUENCE [LARGE SCALE GENOMIC DNA]</scope>
    <source>
        <strain evidence="1 2">1N</strain>
    </source>
</reference>
<protein>
    <submittedName>
        <fullName evidence="1">Uncharacterized protein</fullName>
    </submittedName>
</protein>
<dbReference type="RefSeq" id="WP_172317395.1">
    <property type="nucleotide sequence ID" value="NZ_WOEY01000152.1"/>
</dbReference>
<evidence type="ECO:0000313" key="2">
    <source>
        <dbReference type="Proteomes" id="UP000652198"/>
    </source>
</evidence>
<gene>
    <name evidence="1" type="ORF">GNZ12_38095</name>
</gene>
<sequence>MNLPQPLFPSNQLFVRITAWCDGSYVEFDFAVGDPAIAVGLIMDCARSGSFCHINEVRTLGGGGVEFDRSREHWRFAGQSACVARRGPRSLRKVRAGDVTEARRRYW</sequence>
<dbReference type="Pfam" id="PF06099">
    <property type="entry name" value="Phenol_hyd_sub"/>
    <property type="match status" value="1"/>
</dbReference>
<accession>A0ABX2C253</accession>
<comment type="caution">
    <text evidence="1">The sequence shown here is derived from an EMBL/GenBank/DDBJ whole genome shotgun (WGS) entry which is preliminary data.</text>
</comment>
<name>A0ABX2C253_9BURK</name>
<proteinExistence type="predicted"/>
<dbReference type="InterPro" id="IPR010353">
    <property type="entry name" value="DmpK"/>
</dbReference>
<organism evidence="1 2">
    <name type="scientific">Paraburkholderia solitsugae</name>
    <dbReference type="NCBI Taxonomy" id="2675748"/>
    <lineage>
        <taxon>Bacteria</taxon>
        <taxon>Pseudomonadati</taxon>
        <taxon>Pseudomonadota</taxon>
        <taxon>Betaproteobacteria</taxon>
        <taxon>Burkholderiales</taxon>
        <taxon>Burkholderiaceae</taxon>
        <taxon>Paraburkholderia</taxon>
    </lineage>
</organism>
<keyword evidence="2" id="KW-1185">Reference proteome</keyword>
<evidence type="ECO:0000313" key="1">
    <source>
        <dbReference type="EMBL" id="NPT47009.1"/>
    </source>
</evidence>
<dbReference type="Proteomes" id="UP000652198">
    <property type="component" value="Unassembled WGS sequence"/>
</dbReference>